<evidence type="ECO:0000313" key="2">
    <source>
        <dbReference type="Proteomes" id="UP000295277"/>
    </source>
</evidence>
<gene>
    <name evidence="1" type="ORF">EV216_1156</name>
</gene>
<evidence type="ECO:0000313" key="1">
    <source>
        <dbReference type="EMBL" id="TCM82643.1"/>
    </source>
</evidence>
<sequence>MRRRRDKVFGIGFHKTATSSLKRALRQLGYRVTGPNHNHDQDIAWTFLDHARALSTRYDAFQDNPWPLVFREMDDMWPEAKFILTVRDPEGWIASQLRYFGEESTPMRELIYGPGRGSPLGNEAHYIATMQRHEAAVRAHFADRPGKLLVLDIVGGAGWDPLCAFLGVPVPRHTFPHANKAASRGDGWLVRLKRKVR</sequence>
<comment type="caution">
    <text evidence="1">The sequence shown here is derived from an EMBL/GenBank/DDBJ whole genome shotgun (WGS) entry which is preliminary data.</text>
</comment>
<name>A0A4R1YSN7_9RHOB</name>
<organism evidence="1 2">
    <name type="scientific">Rhodovulum steppense</name>
    <dbReference type="NCBI Taxonomy" id="540251"/>
    <lineage>
        <taxon>Bacteria</taxon>
        <taxon>Pseudomonadati</taxon>
        <taxon>Pseudomonadota</taxon>
        <taxon>Alphaproteobacteria</taxon>
        <taxon>Rhodobacterales</taxon>
        <taxon>Paracoccaceae</taxon>
        <taxon>Rhodovulum</taxon>
    </lineage>
</organism>
<accession>A0A4R1YSN7</accession>
<evidence type="ECO:0008006" key="3">
    <source>
        <dbReference type="Google" id="ProtNLM"/>
    </source>
</evidence>
<dbReference type="Gene3D" id="3.40.50.300">
    <property type="entry name" value="P-loop containing nucleotide triphosphate hydrolases"/>
    <property type="match status" value="1"/>
</dbReference>
<proteinExistence type="predicted"/>
<dbReference type="OrthoDB" id="9806624at2"/>
<dbReference type="AlphaFoldDB" id="A0A4R1YSN7"/>
<dbReference type="SUPFAM" id="SSF52540">
    <property type="entry name" value="P-loop containing nucleoside triphosphate hydrolases"/>
    <property type="match status" value="1"/>
</dbReference>
<reference evidence="1 2" key="1">
    <citation type="submission" date="2019-03" db="EMBL/GenBank/DDBJ databases">
        <title>Genomic Encyclopedia of Type Strains, Phase IV (KMG-IV): sequencing the most valuable type-strain genomes for metagenomic binning, comparative biology and taxonomic classification.</title>
        <authorList>
            <person name="Goeker M."/>
        </authorList>
    </citation>
    <scope>NUCLEOTIDE SEQUENCE [LARGE SCALE GENOMIC DNA]</scope>
    <source>
        <strain evidence="1 2">DSM 21153</strain>
    </source>
</reference>
<protein>
    <recommendedName>
        <fullName evidence="3">Sulfotransferase family protein</fullName>
    </recommendedName>
</protein>
<dbReference type="PANTHER" id="PTHR36978:SF4">
    <property type="entry name" value="P-LOOP CONTAINING NUCLEOSIDE TRIPHOSPHATE HYDROLASE PROTEIN"/>
    <property type="match status" value="1"/>
</dbReference>
<dbReference type="Pfam" id="PF17784">
    <property type="entry name" value="Sulfotransfer_4"/>
    <property type="match status" value="2"/>
</dbReference>
<dbReference type="InterPro" id="IPR027417">
    <property type="entry name" value="P-loop_NTPase"/>
</dbReference>
<keyword evidence="2" id="KW-1185">Reference proteome</keyword>
<dbReference type="Proteomes" id="UP000295277">
    <property type="component" value="Unassembled WGS sequence"/>
</dbReference>
<dbReference type="RefSeq" id="WP_132695467.1">
    <property type="nucleotide sequence ID" value="NZ_SLVM01000015.1"/>
</dbReference>
<dbReference type="InterPro" id="IPR040632">
    <property type="entry name" value="Sulfotransfer_4"/>
</dbReference>
<dbReference type="PANTHER" id="PTHR36978">
    <property type="entry name" value="P-LOOP CONTAINING NUCLEOTIDE TRIPHOSPHATE HYDROLASE"/>
    <property type="match status" value="1"/>
</dbReference>
<dbReference type="EMBL" id="SLVM01000015">
    <property type="protein sequence ID" value="TCM82643.1"/>
    <property type="molecule type" value="Genomic_DNA"/>
</dbReference>